<dbReference type="PANTHER" id="PTHR13633:SF3">
    <property type="entry name" value="MITOCHONDRIAL TRANSCRIPTION RESCUE FACTOR 1"/>
    <property type="match status" value="1"/>
</dbReference>
<proteinExistence type="predicted"/>
<keyword evidence="4" id="KW-1185">Reference proteome</keyword>
<dbReference type="EMBL" id="CP029490">
    <property type="protein sequence ID" value="AWN21321.1"/>
    <property type="molecule type" value="Genomic_DNA"/>
</dbReference>
<reference evidence="3 4" key="1">
    <citation type="submission" date="2018-05" db="EMBL/GenBank/DDBJ databases">
        <title>Complete genome sequences of Streptococcus sobrinus.</title>
        <authorList>
            <person name="Sales M."/>
            <person name="Jensen P.A."/>
        </authorList>
    </citation>
    <scope>NUCLEOTIDE SEQUENCE [LARGE SCALE GENOMIC DNA]</scope>
    <source>
        <strain evidence="3 4">SL1</strain>
    </source>
</reference>
<keyword evidence="1" id="KW-0694">RNA-binding</keyword>
<sequence length="262" mass="30103">MAEKDIYQHFRKEERTFIDKVVDLAKRVQDTYTYQVTEFLDPRQVKIAESVLGQMGVRYFLSSDFLKTEYAKIILAPDYYELEPDDFEIALLEISYNPKFNHLTHSQIMGSFINKLGLERSVFGDIILAGNRAQILVNAPLADYFRTVTKIGRATVKIAQQDWSQILVPAKDDAKEADILVSSMRLDKIIASAFKLSRTVASKLVEGEKVKLNYGFLTRPAELLELGDLVSVRGYGRFEIYRYNGLSKNRKHKLTIKKYAKK</sequence>
<dbReference type="InterPro" id="IPR036986">
    <property type="entry name" value="S4_RNA-bd_sf"/>
</dbReference>
<dbReference type="Proteomes" id="UP000245369">
    <property type="component" value="Chromosome"/>
</dbReference>
<dbReference type="Gene3D" id="3.10.290.10">
    <property type="entry name" value="RNA-binding S4 domain"/>
    <property type="match status" value="1"/>
</dbReference>
<organism evidence="3 4">
    <name type="scientific">Streptococcus sobrinus</name>
    <dbReference type="NCBI Taxonomy" id="1310"/>
    <lineage>
        <taxon>Bacteria</taxon>
        <taxon>Bacillati</taxon>
        <taxon>Bacillota</taxon>
        <taxon>Bacilli</taxon>
        <taxon>Lactobacillales</taxon>
        <taxon>Streptococcaceae</taxon>
        <taxon>Streptococcus</taxon>
    </lineage>
</organism>
<dbReference type="InterPro" id="IPR012677">
    <property type="entry name" value="Nucleotide-bd_a/b_plait_sf"/>
</dbReference>
<protein>
    <submittedName>
        <fullName evidence="3">RNA-binding protein</fullName>
    </submittedName>
</protein>
<dbReference type="Gene3D" id="3.30.70.330">
    <property type="match status" value="1"/>
</dbReference>
<dbReference type="Pfam" id="PF17774">
    <property type="entry name" value="YlmH_RBD"/>
    <property type="match status" value="1"/>
</dbReference>
<name>A0ABN5LLP3_9STRE</name>
<dbReference type="SUPFAM" id="SSF55174">
    <property type="entry name" value="Alpha-L RNA-binding motif"/>
    <property type="match status" value="1"/>
</dbReference>
<evidence type="ECO:0000256" key="1">
    <source>
        <dbReference type="PROSITE-ProRule" id="PRU00182"/>
    </source>
</evidence>
<dbReference type="InterPro" id="IPR040591">
    <property type="entry name" value="RqcP2_RBD"/>
</dbReference>
<dbReference type="PROSITE" id="PS50889">
    <property type="entry name" value="S4"/>
    <property type="match status" value="1"/>
</dbReference>
<gene>
    <name evidence="3" type="ORF">DK182_08165</name>
</gene>
<dbReference type="GeneID" id="93924480"/>
<accession>A0ABN5LLP3</accession>
<dbReference type="PANTHER" id="PTHR13633">
    <property type="entry name" value="MITOCHONDRIAL TRANSCRIPTION RESCUE FACTOR 1"/>
    <property type="match status" value="1"/>
</dbReference>
<dbReference type="CDD" id="cd00165">
    <property type="entry name" value="S4"/>
    <property type="match status" value="1"/>
</dbReference>
<dbReference type="InterPro" id="IPR002942">
    <property type="entry name" value="S4_RNA-bd"/>
</dbReference>
<dbReference type="RefSeq" id="WP_002961211.1">
    <property type="nucleotide sequence ID" value="NZ_CP029490.1"/>
</dbReference>
<evidence type="ECO:0000313" key="3">
    <source>
        <dbReference type="EMBL" id="AWN21321.1"/>
    </source>
</evidence>
<feature type="domain" description="RNA-binding S4" evidence="2">
    <location>
        <begin position="184"/>
        <end position="244"/>
    </location>
</feature>
<dbReference type="SMART" id="SM00363">
    <property type="entry name" value="S4"/>
    <property type="match status" value="1"/>
</dbReference>
<evidence type="ECO:0000259" key="2">
    <source>
        <dbReference type="SMART" id="SM00363"/>
    </source>
</evidence>
<dbReference type="Pfam" id="PF01479">
    <property type="entry name" value="S4"/>
    <property type="match status" value="1"/>
</dbReference>
<evidence type="ECO:0000313" key="4">
    <source>
        <dbReference type="Proteomes" id="UP000245369"/>
    </source>
</evidence>
<dbReference type="Gene3D" id="3.30.1370.160">
    <property type="match status" value="1"/>
</dbReference>
<dbReference type="InterPro" id="IPR048443">
    <property type="entry name" value="RqcP2_N"/>
</dbReference>
<dbReference type="Pfam" id="PF21278">
    <property type="entry name" value="YlmH_1st"/>
    <property type="match status" value="1"/>
</dbReference>